<dbReference type="Gene3D" id="3.40.50.1820">
    <property type="entry name" value="alpha/beta hydrolase"/>
    <property type="match status" value="1"/>
</dbReference>
<dbReference type="InterPro" id="IPR029058">
    <property type="entry name" value="AB_hydrolase_fold"/>
</dbReference>
<accession>A0A367WM61</accession>
<name>A0A367WM61_9PROT</name>
<sequence>MERTWQAALVRIPAAPGQSRAITIPDLMKLAATESAKYPAIIYLHGCSGFWSGIQDRIKFLADQGFVVIAPASLARVTYPRSCNVETREGGLFRGTVVLRRNDAGHAIERARELPMIDGNNIILMGFSEGAVVTATFKAQNERQRLRARIVEGWTCHAIWPEYRGILAPPDEPVLSLLGAHDPWYQDQWSKGDCAKFLDPENGSKSIIYNTDSFADQHGLLETPTVQQNVLDFLDMVLTD</sequence>
<dbReference type="AlphaFoldDB" id="A0A367WM61"/>
<gene>
    <name evidence="2" type="ORF">TH30_20780</name>
</gene>
<evidence type="ECO:0000259" key="1">
    <source>
        <dbReference type="Pfam" id="PF01738"/>
    </source>
</evidence>
<dbReference type="EMBL" id="JPWI01000017">
    <property type="protein sequence ID" value="RCK42535.1"/>
    <property type="molecule type" value="Genomic_DNA"/>
</dbReference>
<organism evidence="2 3">
    <name type="scientific">Thalassospira profundimaris</name>
    <dbReference type="NCBI Taxonomy" id="502049"/>
    <lineage>
        <taxon>Bacteria</taxon>
        <taxon>Pseudomonadati</taxon>
        <taxon>Pseudomonadota</taxon>
        <taxon>Alphaproteobacteria</taxon>
        <taxon>Rhodospirillales</taxon>
        <taxon>Thalassospiraceae</taxon>
        <taxon>Thalassospira</taxon>
    </lineage>
</organism>
<dbReference type="GO" id="GO:0016787">
    <property type="term" value="F:hydrolase activity"/>
    <property type="evidence" value="ECO:0007669"/>
    <property type="project" value="InterPro"/>
</dbReference>
<proteinExistence type="predicted"/>
<evidence type="ECO:0000313" key="2">
    <source>
        <dbReference type="EMBL" id="RCK42535.1"/>
    </source>
</evidence>
<dbReference type="SUPFAM" id="SSF53474">
    <property type="entry name" value="alpha/beta-Hydrolases"/>
    <property type="match status" value="1"/>
</dbReference>
<dbReference type="Proteomes" id="UP000252255">
    <property type="component" value="Unassembled WGS sequence"/>
</dbReference>
<protein>
    <recommendedName>
        <fullName evidence="1">Dienelactone hydrolase domain-containing protein</fullName>
    </recommendedName>
</protein>
<comment type="caution">
    <text evidence="2">The sequence shown here is derived from an EMBL/GenBank/DDBJ whole genome shotgun (WGS) entry which is preliminary data.</text>
</comment>
<feature type="domain" description="Dienelactone hydrolase" evidence="1">
    <location>
        <begin position="31"/>
        <end position="141"/>
    </location>
</feature>
<evidence type="ECO:0000313" key="3">
    <source>
        <dbReference type="Proteomes" id="UP000252255"/>
    </source>
</evidence>
<dbReference type="Pfam" id="PF01738">
    <property type="entry name" value="DLH"/>
    <property type="match status" value="1"/>
</dbReference>
<dbReference type="OrthoDB" id="3647650at2"/>
<dbReference type="InterPro" id="IPR002925">
    <property type="entry name" value="Dienelactn_hydro"/>
</dbReference>
<dbReference type="RefSeq" id="WP_114099890.1">
    <property type="nucleotide sequence ID" value="NZ_JPWI01000017.1"/>
</dbReference>
<reference evidence="2 3" key="1">
    <citation type="submission" date="2014-07" db="EMBL/GenBank/DDBJ databases">
        <title>Draft genome sequence of Thalassospira profundimaris PR54-5.</title>
        <authorList>
            <person name="Lai Q."/>
            <person name="Shao Z."/>
        </authorList>
    </citation>
    <scope>NUCLEOTIDE SEQUENCE [LARGE SCALE GENOMIC DNA]</scope>
    <source>
        <strain evidence="2 3">PR54-5</strain>
    </source>
</reference>